<evidence type="ECO:0000313" key="2">
    <source>
        <dbReference type="Proteomes" id="UP000225182"/>
    </source>
</evidence>
<evidence type="ECO:0000313" key="1">
    <source>
        <dbReference type="EMBL" id="PFN23386.1"/>
    </source>
</evidence>
<name>A0A2B1KH42_BACCE</name>
<organism evidence="1 2">
    <name type="scientific">Bacillus cereus</name>
    <dbReference type="NCBI Taxonomy" id="1396"/>
    <lineage>
        <taxon>Bacteria</taxon>
        <taxon>Bacillati</taxon>
        <taxon>Bacillota</taxon>
        <taxon>Bacilli</taxon>
        <taxon>Bacillales</taxon>
        <taxon>Bacillaceae</taxon>
        <taxon>Bacillus</taxon>
        <taxon>Bacillus cereus group</taxon>
    </lineage>
</organism>
<dbReference type="AlphaFoldDB" id="A0A2B1KH42"/>
<protein>
    <submittedName>
        <fullName evidence="1">Uncharacterized protein</fullName>
    </submittedName>
</protein>
<dbReference type="Proteomes" id="UP000225182">
    <property type="component" value="Unassembled WGS sequence"/>
</dbReference>
<proteinExistence type="predicted"/>
<gene>
    <name evidence="1" type="ORF">COJ50_17290</name>
</gene>
<reference evidence="1 2" key="1">
    <citation type="submission" date="2017-09" db="EMBL/GenBank/DDBJ databases">
        <title>Large-scale bioinformatics analysis of Bacillus genomes uncovers conserved roles of natural products in bacterial physiology.</title>
        <authorList>
            <consortium name="Agbiome Team Llc"/>
            <person name="Bleich R.M."/>
            <person name="Grubbs K.J."/>
            <person name="Santa Maria K.C."/>
            <person name="Allen S.E."/>
            <person name="Farag S."/>
            <person name="Shank E.A."/>
            <person name="Bowers A."/>
        </authorList>
    </citation>
    <scope>NUCLEOTIDE SEQUENCE [LARGE SCALE GENOMIC DNA]</scope>
    <source>
        <strain evidence="1 2">AFS076905</strain>
    </source>
</reference>
<dbReference type="EMBL" id="NUYN01000026">
    <property type="protein sequence ID" value="PFN23386.1"/>
    <property type="molecule type" value="Genomic_DNA"/>
</dbReference>
<accession>A0A2B1KH42</accession>
<sequence length="101" mass="11157">MNLQNVEQVNVNITIENGDGSKVTFTERAYKITDNHVLSIYEDGISIEEFTYGNNDKIILGDTVLDLQGDLNETLVDITQIGNTSALDFLLALASIKKEAH</sequence>
<comment type="caution">
    <text evidence="1">The sequence shown here is derived from an EMBL/GenBank/DDBJ whole genome shotgun (WGS) entry which is preliminary data.</text>
</comment>
<dbReference type="RefSeq" id="WP_098540846.1">
    <property type="nucleotide sequence ID" value="NZ_NUYN01000026.1"/>
</dbReference>